<evidence type="ECO:0000259" key="3">
    <source>
        <dbReference type="Pfam" id="PF01205"/>
    </source>
</evidence>
<dbReference type="InterPro" id="IPR020568">
    <property type="entry name" value="Ribosomal_Su5_D2-typ_SF"/>
</dbReference>
<gene>
    <name evidence="4" type="ORF">MNAN1_003353</name>
</gene>
<evidence type="ECO:0000313" key="5">
    <source>
        <dbReference type="Proteomes" id="UP001213623"/>
    </source>
</evidence>
<dbReference type="InterPro" id="IPR023582">
    <property type="entry name" value="Impact"/>
</dbReference>
<sequence>MAGPEDGGPEPEKHLGKRPAEEACEPSKRPVVSLSAWLSSPTGNADAGALPAPITCQEAYIEDRHSVFIGYAMRLTVASPTHISALLDKLTRVIHPAIPVGKLPPQFRNSAPSKRGSTHDMYAFRVMQLKPGRTGLNGPSDFGIEQGKEDDGETWGSDKIMRVIRELGASDVLVVVSRWYGGELLGPVRFEHITNVARAALQAFLMQEQIHDLRAELQRFDQKIAEARQLPYNVNTYQGLRIEQGKRLLLARKKTLQVAQVQMKRHEKKKDNDAALP</sequence>
<dbReference type="Pfam" id="PF01205">
    <property type="entry name" value="Impact_N"/>
    <property type="match status" value="1"/>
</dbReference>
<dbReference type="EMBL" id="CP119897">
    <property type="protein sequence ID" value="WFD28344.1"/>
    <property type="molecule type" value="Genomic_DNA"/>
</dbReference>
<dbReference type="Gene3D" id="3.30.230.30">
    <property type="entry name" value="Impact, N-terminal domain"/>
    <property type="match status" value="1"/>
</dbReference>
<feature type="compositionally biased region" description="Basic and acidic residues" evidence="2">
    <location>
        <begin position="10"/>
        <end position="27"/>
    </location>
</feature>
<dbReference type="SUPFAM" id="SSF54211">
    <property type="entry name" value="Ribosomal protein S5 domain 2-like"/>
    <property type="match status" value="1"/>
</dbReference>
<dbReference type="PANTHER" id="PTHR16301:SF25">
    <property type="entry name" value="PROTEIN IMPACT"/>
    <property type="match status" value="1"/>
</dbReference>
<dbReference type="GO" id="GO:0005737">
    <property type="term" value="C:cytoplasm"/>
    <property type="evidence" value="ECO:0007669"/>
    <property type="project" value="TreeGrafter"/>
</dbReference>
<evidence type="ECO:0000256" key="1">
    <source>
        <dbReference type="ARBA" id="ARBA00007665"/>
    </source>
</evidence>
<evidence type="ECO:0000256" key="2">
    <source>
        <dbReference type="SAM" id="MobiDB-lite"/>
    </source>
</evidence>
<feature type="domain" description="Impact N-terminal" evidence="3">
    <location>
        <begin position="106"/>
        <end position="201"/>
    </location>
</feature>
<feature type="region of interest" description="Disordered" evidence="2">
    <location>
        <begin position="1"/>
        <end position="27"/>
    </location>
</feature>
<reference evidence="4" key="1">
    <citation type="submission" date="2023-03" db="EMBL/GenBank/DDBJ databases">
        <title>Mating type loci evolution in Malassezia.</title>
        <authorList>
            <person name="Coelho M.A."/>
        </authorList>
    </citation>
    <scope>NUCLEOTIDE SEQUENCE</scope>
    <source>
        <strain evidence="4">CBS 9557</strain>
    </source>
</reference>
<evidence type="ECO:0000313" key="4">
    <source>
        <dbReference type="EMBL" id="WFD28344.1"/>
    </source>
</evidence>
<organism evidence="4 5">
    <name type="scientific">Malassezia nana</name>
    <dbReference type="NCBI Taxonomy" id="180528"/>
    <lineage>
        <taxon>Eukaryota</taxon>
        <taxon>Fungi</taxon>
        <taxon>Dikarya</taxon>
        <taxon>Basidiomycota</taxon>
        <taxon>Ustilaginomycotina</taxon>
        <taxon>Malasseziomycetes</taxon>
        <taxon>Malasseziales</taxon>
        <taxon>Malasseziaceae</taxon>
        <taxon>Malassezia</taxon>
    </lineage>
</organism>
<keyword evidence="5" id="KW-1185">Reference proteome</keyword>
<dbReference type="InterPro" id="IPR001498">
    <property type="entry name" value="Impact_N"/>
</dbReference>
<dbReference type="PANTHER" id="PTHR16301">
    <property type="entry name" value="IMPACT-RELATED"/>
    <property type="match status" value="1"/>
</dbReference>
<dbReference type="GO" id="GO:0140469">
    <property type="term" value="P:GCN2-mediated signaling"/>
    <property type="evidence" value="ECO:0007669"/>
    <property type="project" value="TreeGrafter"/>
</dbReference>
<accession>A0AAF0J3W7</accession>
<proteinExistence type="inferred from homology"/>
<protein>
    <recommendedName>
        <fullName evidence="3">Impact N-terminal domain-containing protein</fullName>
    </recommendedName>
</protein>
<dbReference type="Proteomes" id="UP001213623">
    <property type="component" value="Chromosome 6"/>
</dbReference>
<dbReference type="AlphaFoldDB" id="A0AAF0J3W7"/>
<dbReference type="GO" id="GO:0006446">
    <property type="term" value="P:regulation of translational initiation"/>
    <property type="evidence" value="ECO:0007669"/>
    <property type="project" value="TreeGrafter"/>
</dbReference>
<comment type="similarity">
    <text evidence="1">Belongs to the IMPACT family.</text>
</comment>
<dbReference type="InterPro" id="IPR036956">
    <property type="entry name" value="Impact_N_sf"/>
</dbReference>
<name>A0AAF0J3W7_9BASI</name>